<proteinExistence type="predicted"/>
<gene>
    <name evidence="1" type="ORF">S01H1_77103</name>
</gene>
<sequence length="147" mass="16757">WNSPLECTHHGPLIDKPCLFIEIGSTENEWTSRRAAFIIAKTISEIIKGFRENPYNEVAVGIGGPHYCPNFNKIQLNSNVALSHIIPQYALPLSEEMIKGAIEKTEEEVDFVLLDWKGIKNADERQRVIDILDKNYIDYKRTSEVGK</sequence>
<dbReference type="EMBL" id="BARS01051803">
    <property type="protein sequence ID" value="GAG48860.1"/>
    <property type="molecule type" value="Genomic_DNA"/>
</dbReference>
<feature type="non-terminal residue" evidence="1">
    <location>
        <position position="1"/>
    </location>
</feature>
<name>X0XZM5_9ZZZZ</name>
<dbReference type="Gene3D" id="3.40.50.10700">
    <property type="entry name" value="AF0625-like"/>
    <property type="match status" value="1"/>
</dbReference>
<dbReference type="Gene3D" id="3.40.630.50">
    <property type="entry name" value="AF0625-like"/>
    <property type="match status" value="1"/>
</dbReference>
<organism evidence="1">
    <name type="scientific">marine sediment metagenome</name>
    <dbReference type="NCBI Taxonomy" id="412755"/>
    <lineage>
        <taxon>unclassified sequences</taxon>
        <taxon>metagenomes</taxon>
        <taxon>ecological metagenomes</taxon>
    </lineage>
</organism>
<dbReference type="PANTHER" id="PTHR34667:SF1">
    <property type="entry name" value="D-AMINOACYL-TRNA DEACYLASE"/>
    <property type="match status" value="1"/>
</dbReference>
<dbReference type="InterPro" id="IPR007508">
    <property type="entry name" value="DtdA"/>
</dbReference>
<comment type="caution">
    <text evidence="1">The sequence shown here is derived from an EMBL/GenBank/DDBJ whole genome shotgun (WGS) entry which is preliminary data.</text>
</comment>
<evidence type="ECO:0008006" key="2">
    <source>
        <dbReference type="Google" id="ProtNLM"/>
    </source>
</evidence>
<dbReference type="SUPFAM" id="SSF142535">
    <property type="entry name" value="AF0625-like"/>
    <property type="match status" value="1"/>
</dbReference>
<dbReference type="Pfam" id="PF04414">
    <property type="entry name" value="tRNA_deacylase"/>
    <property type="match status" value="1"/>
</dbReference>
<dbReference type="GO" id="GO:0051499">
    <property type="term" value="F:D-aminoacyl-tRNA deacylase activity"/>
    <property type="evidence" value="ECO:0007669"/>
    <property type="project" value="InterPro"/>
</dbReference>
<protein>
    <recommendedName>
        <fullName evidence="2">D-tyrosyl-tRNA(Tyr) deacylase</fullName>
    </recommendedName>
</protein>
<evidence type="ECO:0000313" key="1">
    <source>
        <dbReference type="EMBL" id="GAG48860.1"/>
    </source>
</evidence>
<reference evidence="1" key="1">
    <citation type="journal article" date="2014" name="Front. Microbiol.">
        <title>High frequency of phylogenetically diverse reductive dehalogenase-homologous genes in deep subseafloor sedimentary metagenomes.</title>
        <authorList>
            <person name="Kawai M."/>
            <person name="Futagami T."/>
            <person name="Toyoda A."/>
            <person name="Takaki Y."/>
            <person name="Nishi S."/>
            <person name="Hori S."/>
            <person name="Arai W."/>
            <person name="Tsubouchi T."/>
            <person name="Morono Y."/>
            <person name="Uchiyama I."/>
            <person name="Ito T."/>
            <person name="Fujiyama A."/>
            <person name="Inagaki F."/>
            <person name="Takami H."/>
        </authorList>
    </citation>
    <scope>NUCLEOTIDE SEQUENCE</scope>
    <source>
        <strain evidence="1">Expedition CK06-06</strain>
    </source>
</reference>
<accession>X0XZM5</accession>
<dbReference type="PANTHER" id="PTHR34667">
    <property type="entry name" value="D-AMINOACYL-TRNA DEACYLASE"/>
    <property type="match status" value="1"/>
</dbReference>
<dbReference type="AlphaFoldDB" id="X0XZM5"/>